<evidence type="ECO:0000313" key="3">
    <source>
        <dbReference type="Proteomes" id="UP001240171"/>
    </source>
</evidence>
<dbReference type="CDD" id="cd06223">
    <property type="entry name" value="PRTases_typeI"/>
    <property type="match status" value="1"/>
</dbReference>
<dbReference type="Proteomes" id="UP001240171">
    <property type="component" value="Unassembled WGS sequence"/>
</dbReference>
<gene>
    <name evidence="2" type="ORF">Q5741_09010</name>
</gene>
<sequence length="292" mass="32947">MHLGSAWHDLQRGLLQLLAPAKGVCLTCQGVITRPSGDIPGICGRCAALIPWIQSIRCPDCGRPSGCPDCRREGTALRAFVCNRSAVSYSEDMRAWIGSYKYRGNERLADPLAHMLEKAYLAMRREFTVYRELHRGRDGQGHGIRFGTGMTRNKFWQADLLTSVPVSEERLLERGFNQAAELALRLGQRQRIPCMELLVRSRDTGKQSFKTRRERLESMHSVFKVDERAAEGLLGRVKHGELGQQGLPLRIVLVDDIYTTGSTLTACSRLLREYMEKHEISAEIYGLTWARA</sequence>
<dbReference type="PANTHER" id="PTHR47505:SF1">
    <property type="entry name" value="DNA UTILIZATION PROTEIN YHGH"/>
    <property type="match status" value="1"/>
</dbReference>
<accession>A0ABT9CBC3</accession>
<dbReference type="PANTHER" id="PTHR47505">
    <property type="entry name" value="DNA UTILIZATION PROTEIN YHGH"/>
    <property type="match status" value="1"/>
</dbReference>
<keyword evidence="3" id="KW-1185">Reference proteome</keyword>
<comment type="similarity">
    <text evidence="1">Belongs to the ComF/GntX family.</text>
</comment>
<proteinExistence type="inferred from homology"/>
<dbReference type="RefSeq" id="WP_305023739.1">
    <property type="nucleotide sequence ID" value="NZ_JAUQTB010000003.1"/>
</dbReference>
<evidence type="ECO:0000313" key="2">
    <source>
        <dbReference type="EMBL" id="MDO7906558.1"/>
    </source>
</evidence>
<evidence type="ECO:0000256" key="1">
    <source>
        <dbReference type="ARBA" id="ARBA00008007"/>
    </source>
</evidence>
<dbReference type="EMBL" id="JAUQTB010000003">
    <property type="protein sequence ID" value="MDO7906558.1"/>
    <property type="molecule type" value="Genomic_DNA"/>
</dbReference>
<dbReference type="InterPro" id="IPR029057">
    <property type="entry name" value="PRTase-like"/>
</dbReference>
<dbReference type="InterPro" id="IPR051910">
    <property type="entry name" value="ComF/GntX_DNA_util-trans"/>
</dbReference>
<dbReference type="SUPFAM" id="SSF53271">
    <property type="entry name" value="PRTase-like"/>
    <property type="match status" value="1"/>
</dbReference>
<dbReference type="InterPro" id="IPR000836">
    <property type="entry name" value="PRTase_dom"/>
</dbReference>
<protein>
    <submittedName>
        <fullName evidence="2">ComF family protein</fullName>
    </submittedName>
</protein>
<name>A0ABT9CBC3_9BACL</name>
<dbReference type="Gene3D" id="3.40.50.2020">
    <property type="match status" value="1"/>
</dbReference>
<organism evidence="2 3">
    <name type="scientific">Paenibacillus lacisoli</name>
    <dbReference type="NCBI Taxonomy" id="3064525"/>
    <lineage>
        <taxon>Bacteria</taxon>
        <taxon>Bacillati</taxon>
        <taxon>Bacillota</taxon>
        <taxon>Bacilli</taxon>
        <taxon>Bacillales</taxon>
        <taxon>Paenibacillaceae</taxon>
        <taxon>Paenibacillus</taxon>
    </lineage>
</organism>
<comment type="caution">
    <text evidence="2">The sequence shown here is derived from an EMBL/GenBank/DDBJ whole genome shotgun (WGS) entry which is preliminary data.</text>
</comment>
<reference evidence="2 3" key="1">
    <citation type="submission" date="2023-07" db="EMBL/GenBank/DDBJ databases">
        <title>Paenibacillus sp. JX-17 nov. isolated from soil.</title>
        <authorList>
            <person name="Wan Y."/>
            <person name="Liu B."/>
        </authorList>
    </citation>
    <scope>NUCLEOTIDE SEQUENCE [LARGE SCALE GENOMIC DNA]</scope>
    <source>
        <strain evidence="2 3">JX-17</strain>
    </source>
</reference>